<feature type="transmembrane region" description="Helical" evidence="5">
    <location>
        <begin position="112"/>
        <end position="132"/>
    </location>
</feature>
<evidence type="ECO:0000259" key="6">
    <source>
        <dbReference type="Pfam" id="PF24800"/>
    </source>
</evidence>
<keyword evidence="4 5" id="KW-0472">Membrane</keyword>
<keyword evidence="8" id="KW-1185">Reference proteome</keyword>
<feature type="transmembrane region" description="Helical" evidence="5">
    <location>
        <begin position="6"/>
        <end position="28"/>
    </location>
</feature>
<feature type="transmembrane region" description="Helical" evidence="5">
    <location>
        <begin position="40"/>
        <end position="59"/>
    </location>
</feature>
<sequence>MAFPVFALPTLAPSIVFAILFVISSISLGWRTLEHCRYSYFLFFVFSFLRVAAFIARALWSQDYTSQSKAIAAGVITSGGYFLVVQPLYAVFTEWVDRIVGLENVSNLEKRIIRLIKALIPLCSILGVIGSIKQFSASSQEEADTGTNLRKASTLGFLGLLIILLFNTLIYAQSYSNSIESRGAKRATKKSILVLVIGCLMLISGMIYRTLIVFEPTSDANKKEWYVYVFAFAPEWILMILVSVINLEDILEKDNLNSNLALAK</sequence>
<evidence type="ECO:0000256" key="4">
    <source>
        <dbReference type="ARBA" id="ARBA00023136"/>
    </source>
</evidence>
<evidence type="ECO:0000256" key="5">
    <source>
        <dbReference type="SAM" id="Phobius"/>
    </source>
</evidence>
<dbReference type="AlphaFoldDB" id="A0A9N9C3W1"/>
<gene>
    <name evidence="7" type="ORF">ALEPTO_LOCUS7648</name>
</gene>
<dbReference type="PANTHER" id="PTHR31465">
    <property type="entry name" value="PROTEIN RTA1-RELATED"/>
    <property type="match status" value="1"/>
</dbReference>
<evidence type="ECO:0000313" key="7">
    <source>
        <dbReference type="EMBL" id="CAG8589810.1"/>
    </source>
</evidence>
<keyword evidence="3 5" id="KW-1133">Transmembrane helix</keyword>
<dbReference type="InterPro" id="IPR056119">
    <property type="entry name" value="DUF7702"/>
</dbReference>
<dbReference type="InterPro" id="IPR007568">
    <property type="entry name" value="RTA1"/>
</dbReference>
<evidence type="ECO:0000313" key="8">
    <source>
        <dbReference type="Proteomes" id="UP000789508"/>
    </source>
</evidence>
<name>A0A9N9C3W1_9GLOM</name>
<feature type="transmembrane region" description="Helical" evidence="5">
    <location>
        <begin position="71"/>
        <end position="92"/>
    </location>
</feature>
<dbReference type="GO" id="GO:0016020">
    <property type="term" value="C:membrane"/>
    <property type="evidence" value="ECO:0007669"/>
    <property type="project" value="UniProtKB-SubCell"/>
</dbReference>
<feature type="transmembrane region" description="Helical" evidence="5">
    <location>
        <begin position="225"/>
        <end position="247"/>
    </location>
</feature>
<protein>
    <submittedName>
        <fullName evidence="7">7931_t:CDS:1</fullName>
    </submittedName>
</protein>
<feature type="transmembrane region" description="Helical" evidence="5">
    <location>
        <begin position="152"/>
        <end position="172"/>
    </location>
</feature>
<evidence type="ECO:0000256" key="1">
    <source>
        <dbReference type="ARBA" id="ARBA00004141"/>
    </source>
</evidence>
<keyword evidence="2 5" id="KW-0812">Transmembrane</keyword>
<comment type="subcellular location">
    <subcellularLocation>
        <location evidence="1">Membrane</location>
        <topology evidence="1">Multi-pass membrane protein</topology>
    </subcellularLocation>
</comment>
<feature type="transmembrane region" description="Helical" evidence="5">
    <location>
        <begin position="192"/>
        <end position="213"/>
    </location>
</feature>
<evidence type="ECO:0000256" key="3">
    <source>
        <dbReference type="ARBA" id="ARBA00022989"/>
    </source>
</evidence>
<dbReference type="Proteomes" id="UP000789508">
    <property type="component" value="Unassembled WGS sequence"/>
</dbReference>
<evidence type="ECO:0000256" key="2">
    <source>
        <dbReference type="ARBA" id="ARBA00022692"/>
    </source>
</evidence>
<dbReference type="PANTHER" id="PTHR31465:SF1">
    <property type="entry name" value="PROTEIN RTA1-RELATED"/>
    <property type="match status" value="1"/>
</dbReference>
<dbReference type="EMBL" id="CAJVPS010003487">
    <property type="protein sequence ID" value="CAG8589810.1"/>
    <property type="molecule type" value="Genomic_DNA"/>
</dbReference>
<dbReference type="Pfam" id="PF24800">
    <property type="entry name" value="DUF7702"/>
    <property type="match status" value="1"/>
</dbReference>
<comment type="caution">
    <text evidence="7">The sequence shown here is derived from an EMBL/GenBank/DDBJ whole genome shotgun (WGS) entry which is preliminary data.</text>
</comment>
<accession>A0A9N9C3W1</accession>
<reference evidence="7" key="1">
    <citation type="submission" date="2021-06" db="EMBL/GenBank/DDBJ databases">
        <authorList>
            <person name="Kallberg Y."/>
            <person name="Tangrot J."/>
            <person name="Rosling A."/>
        </authorList>
    </citation>
    <scope>NUCLEOTIDE SEQUENCE</scope>
    <source>
        <strain evidence="7">FL130A</strain>
    </source>
</reference>
<feature type="domain" description="DUF7702" evidence="6">
    <location>
        <begin position="15"/>
        <end position="244"/>
    </location>
</feature>
<proteinExistence type="predicted"/>
<dbReference type="OrthoDB" id="2389677at2759"/>
<organism evidence="7 8">
    <name type="scientific">Ambispora leptoticha</name>
    <dbReference type="NCBI Taxonomy" id="144679"/>
    <lineage>
        <taxon>Eukaryota</taxon>
        <taxon>Fungi</taxon>
        <taxon>Fungi incertae sedis</taxon>
        <taxon>Mucoromycota</taxon>
        <taxon>Glomeromycotina</taxon>
        <taxon>Glomeromycetes</taxon>
        <taxon>Archaeosporales</taxon>
        <taxon>Ambisporaceae</taxon>
        <taxon>Ambispora</taxon>
    </lineage>
</organism>